<evidence type="ECO:0000256" key="3">
    <source>
        <dbReference type="ARBA" id="ARBA00004824"/>
    </source>
</evidence>
<dbReference type="EMBL" id="CP002903">
    <property type="protein sequence ID" value="AEJ60449.1"/>
    <property type="molecule type" value="Genomic_DNA"/>
</dbReference>
<dbReference type="InterPro" id="IPR033939">
    <property type="entry name" value="BCAT_family"/>
</dbReference>
<name>G0GC85_WINT7</name>
<evidence type="ECO:0000256" key="8">
    <source>
        <dbReference type="ARBA" id="ARBA00022679"/>
    </source>
</evidence>
<dbReference type="InterPro" id="IPR005786">
    <property type="entry name" value="B_amino_transII"/>
</dbReference>
<reference evidence="17 18" key="1">
    <citation type="submission" date="2011-06" db="EMBL/GenBank/DDBJ databases">
        <title>The complete genome of Spirochaeta thermophila DSM 6578.</title>
        <authorList>
            <consortium name="US DOE Joint Genome Institute (JGI-PGF)"/>
            <person name="Lucas S."/>
            <person name="Lapidus A."/>
            <person name="Bruce D."/>
            <person name="Goodwin L."/>
            <person name="Pitluck S."/>
            <person name="Peters L."/>
            <person name="Kyrpides N."/>
            <person name="Mavromatis K."/>
            <person name="Ivanova N."/>
            <person name="Mikailova N."/>
            <person name="Pagani I."/>
            <person name="Chertkov O."/>
            <person name="Detter J.C."/>
            <person name="Tapia R."/>
            <person name="Han C."/>
            <person name="Land M."/>
            <person name="Hauser L."/>
            <person name="Markowitz V."/>
            <person name="Cheng J.-F."/>
            <person name="Hugenholtz P."/>
            <person name="Woyke T."/>
            <person name="Wu D."/>
            <person name="Spring S."/>
            <person name="Merkhoffer B."/>
            <person name="Schneider S."/>
            <person name="Klenk H.-P."/>
            <person name="Eisen J.A."/>
        </authorList>
    </citation>
    <scope>NUCLEOTIDE SEQUENCE [LARGE SCALE GENOMIC DNA]</scope>
    <source>
        <strain evidence="18">ATCC 700085 / DSM 6578 / Z-1203</strain>
    </source>
</reference>
<dbReference type="STRING" id="869211.Spith_0162"/>
<comment type="pathway">
    <text evidence="3">Amino-acid biosynthesis; L-isoleucine biosynthesis; L-isoleucine from 2-oxobutanoate: step 4/4.</text>
</comment>
<dbReference type="Proteomes" id="UP000007254">
    <property type="component" value="Chromosome"/>
</dbReference>
<dbReference type="RefSeq" id="WP_014623853.1">
    <property type="nucleotide sequence ID" value="NC_017583.1"/>
</dbReference>
<dbReference type="GO" id="GO:0009099">
    <property type="term" value="P:L-valine biosynthetic process"/>
    <property type="evidence" value="ECO:0007669"/>
    <property type="project" value="UniProtKB-UniPathway"/>
</dbReference>
<dbReference type="PIRSF" id="PIRSF006468">
    <property type="entry name" value="BCAT1"/>
    <property type="match status" value="1"/>
</dbReference>
<dbReference type="InterPro" id="IPR001544">
    <property type="entry name" value="Aminotrans_IV"/>
</dbReference>
<dbReference type="GO" id="GO:0009098">
    <property type="term" value="P:L-leucine biosynthetic process"/>
    <property type="evidence" value="ECO:0007669"/>
    <property type="project" value="UniProtKB-UniPathway"/>
</dbReference>
<dbReference type="SUPFAM" id="SSF56752">
    <property type="entry name" value="D-aminoacid aminotransferase-like PLP-dependent enzymes"/>
    <property type="match status" value="1"/>
</dbReference>
<evidence type="ECO:0000256" key="2">
    <source>
        <dbReference type="ARBA" id="ARBA00003109"/>
    </source>
</evidence>
<dbReference type="UniPathway" id="UPA00047">
    <property type="reaction ID" value="UER00058"/>
</dbReference>
<comment type="pathway">
    <text evidence="5">Amino-acid biosynthesis; L-leucine biosynthesis; L-leucine from 3-methyl-2-oxobutanoate: step 4/4.</text>
</comment>
<keyword evidence="16" id="KW-0028">Amino-acid biosynthesis</keyword>
<dbReference type="PANTHER" id="PTHR42825:SF7">
    <property type="entry name" value="BRANCHED-CHAIN-AMINO-ACID AMINOTRANSFERASE"/>
    <property type="match status" value="1"/>
</dbReference>
<dbReference type="InterPro" id="IPR018300">
    <property type="entry name" value="Aminotrans_IV_CS"/>
</dbReference>
<evidence type="ECO:0000256" key="5">
    <source>
        <dbReference type="ARBA" id="ARBA00005072"/>
    </source>
</evidence>
<keyword evidence="7 16" id="KW-0032">Aminotransferase</keyword>
<dbReference type="HOGENOM" id="CLU_031922_1_0_12"/>
<comment type="cofactor">
    <cofactor evidence="1 15">
        <name>pyridoxal 5'-phosphate</name>
        <dbReference type="ChEBI" id="CHEBI:597326"/>
    </cofactor>
</comment>
<dbReference type="Pfam" id="PF01063">
    <property type="entry name" value="Aminotran_4"/>
    <property type="match status" value="1"/>
</dbReference>
<evidence type="ECO:0000256" key="6">
    <source>
        <dbReference type="ARBA" id="ARBA00009320"/>
    </source>
</evidence>
<proteinExistence type="inferred from homology"/>
<dbReference type="GO" id="GO:0052654">
    <property type="term" value="F:L-leucine-2-oxoglutarate transaminase activity"/>
    <property type="evidence" value="ECO:0007669"/>
    <property type="project" value="RHEA"/>
</dbReference>
<dbReference type="AlphaFoldDB" id="G0GC85"/>
<dbReference type="Gene3D" id="3.30.470.10">
    <property type="match status" value="1"/>
</dbReference>
<protein>
    <recommendedName>
        <fullName evidence="16">Branched-chain-amino-acid aminotransferase</fullName>
        <ecNumber evidence="16">2.6.1.42</ecNumber>
    </recommendedName>
</protein>
<keyword evidence="16" id="KW-0100">Branched-chain amino acid biosynthesis</keyword>
<keyword evidence="8 16" id="KW-0808">Transferase</keyword>
<dbReference type="InterPro" id="IPR043131">
    <property type="entry name" value="BCAT-like_N"/>
</dbReference>
<dbReference type="GO" id="GO:0052656">
    <property type="term" value="F:L-isoleucine-2-oxoglutarate transaminase activity"/>
    <property type="evidence" value="ECO:0007669"/>
    <property type="project" value="RHEA"/>
</dbReference>
<feature type="modified residue" description="N6-(pyridoxal phosphate)lysine" evidence="13">
    <location>
        <position position="208"/>
    </location>
</feature>
<evidence type="ECO:0000256" key="7">
    <source>
        <dbReference type="ARBA" id="ARBA00022576"/>
    </source>
</evidence>
<dbReference type="PROSITE" id="PS00770">
    <property type="entry name" value="AA_TRANSFER_CLASS_4"/>
    <property type="match status" value="1"/>
</dbReference>
<dbReference type="Gene3D" id="3.20.10.10">
    <property type="entry name" value="D-amino Acid Aminotransferase, subunit A, domain 2"/>
    <property type="match status" value="1"/>
</dbReference>
<comment type="catalytic activity">
    <reaction evidence="11 16">
        <text>L-isoleucine + 2-oxoglutarate = (S)-3-methyl-2-oxopentanoate + L-glutamate</text>
        <dbReference type="Rhea" id="RHEA:24801"/>
        <dbReference type="ChEBI" id="CHEBI:16810"/>
        <dbReference type="ChEBI" id="CHEBI:29985"/>
        <dbReference type="ChEBI" id="CHEBI:35146"/>
        <dbReference type="ChEBI" id="CHEBI:58045"/>
        <dbReference type="EC" id="2.6.1.42"/>
    </reaction>
</comment>
<comment type="catalytic activity">
    <reaction evidence="12 16">
        <text>L-leucine + 2-oxoglutarate = 4-methyl-2-oxopentanoate + L-glutamate</text>
        <dbReference type="Rhea" id="RHEA:18321"/>
        <dbReference type="ChEBI" id="CHEBI:16810"/>
        <dbReference type="ChEBI" id="CHEBI:17865"/>
        <dbReference type="ChEBI" id="CHEBI:29985"/>
        <dbReference type="ChEBI" id="CHEBI:57427"/>
        <dbReference type="EC" id="2.6.1.42"/>
    </reaction>
</comment>
<dbReference type="EC" id="2.6.1.42" evidence="16"/>
<dbReference type="OrthoDB" id="9805628at2"/>
<dbReference type="UniPathway" id="UPA00049">
    <property type="reaction ID" value="UER00062"/>
</dbReference>
<gene>
    <name evidence="17" type="ordered locus">Spith_0162</name>
</gene>
<dbReference type="InterPro" id="IPR043132">
    <property type="entry name" value="BCAT-like_C"/>
</dbReference>
<dbReference type="InterPro" id="IPR036038">
    <property type="entry name" value="Aminotransferase-like"/>
</dbReference>
<sequence length="364" mass="40837">MAKSFSLSLYPWVYKAQHQPDGSWQEAFEAKVHLAPEAEAALPHEGRMALLARRNSFPDLPLVNYSTQYGFSVFEGLKAFPQKDGSLKLFRPDENARRMRRSMEGLKMPGFPEELFVLAVKEVVRRNKELGFYPRYNPEWEKDGFLSGHAVYIRPFSYTEPGIGLDLSHHPWVVIITTPVGAYFEGPNNKAVTTDRIRATPKGTGWIKCSANYVIPTLVKKEANEQGYMEAIFLDAREQRYVEEGSSCNIFFYLKNGTLVTPELGDTILPGITRKSVLALATHMGIPTEERKISIDEVLSEAKEVFVTGTAAGISYIESITHEGKTAVFNDGKMGEVTRTLLLTLKGIQYGAKEDPFGWMVPVE</sequence>
<evidence type="ECO:0000313" key="17">
    <source>
        <dbReference type="EMBL" id="AEJ60449.1"/>
    </source>
</evidence>
<dbReference type="KEGG" id="stq:Spith_0162"/>
<evidence type="ECO:0000256" key="1">
    <source>
        <dbReference type="ARBA" id="ARBA00001933"/>
    </source>
</evidence>
<evidence type="ECO:0000256" key="15">
    <source>
        <dbReference type="RuleBase" id="RU004516"/>
    </source>
</evidence>
<comment type="catalytic activity">
    <reaction evidence="10 16">
        <text>L-valine + 2-oxoglutarate = 3-methyl-2-oxobutanoate + L-glutamate</text>
        <dbReference type="Rhea" id="RHEA:24813"/>
        <dbReference type="ChEBI" id="CHEBI:11851"/>
        <dbReference type="ChEBI" id="CHEBI:16810"/>
        <dbReference type="ChEBI" id="CHEBI:29985"/>
        <dbReference type="ChEBI" id="CHEBI:57762"/>
        <dbReference type="EC" id="2.6.1.42"/>
    </reaction>
</comment>
<accession>G0GC85</accession>
<organism evidence="17 18">
    <name type="scientific">Winmispira thermophila (strain ATCC 700085 / DSM 6578 / Z-1203)</name>
    <name type="common">Spirochaeta thermophila</name>
    <dbReference type="NCBI Taxonomy" id="869211"/>
    <lineage>
        <taxon>Bacteria</taxon>
        <taxon>Pseudomonadati</taxon>
        <taxon>Spirochaetota</taxon>
        <taxon>Spirochaetia</taxon>
        <taxon>Winmispirales</taxon>
        <taxon>Winmispiraceae</taxon>
        <taxon>Winmispira</taxon>
    </lineage>
</organism>
<evidence type="ECO:0000313" key="18">
    <source>
        <dbReference type="Proteomes" id="UP000007254"/>
    </source>
</evidence>
<comment type="similarity">
    <text evidence="6 14">Belongs to the class-IV pyridoxal-phosphate-dependent aminotransferase family.</text>
</comment>
<dbReference type="GO" id="GO:0009097">
    <property type="term" value="P:isoleucine biosynthetic process"/>
    <property type="evidence" value="ECO:0007669"/>
    <property type="project" value="UniProtKB-UniPathway"/>
</dbReference>
<comment type="function">
    <text evidence="2">Acts on leucine, isoleucine and valine.</text>
</comment>
<evidence type="ECO:0000256" key="16">
    <source>
        <dbReference type="RuleBase" id="RU004517"/>
    </source>
</evidence>
<evidence type="ECO:0000256" key="10">
    <source>
        <dbReference type="ARBA" id="ARBA00048212"/>
    </source>
</evidence>
<keyword evidence="18" id="KW-1185">Reference proteome</keyword>
<dbReference type="UniPathway" id="UPA00048">
    <property type="reaction ID" value="UER00073"/>
</dbReference>
<evidence type="ECO:0000256" key="4">
    <source>
        <dbReference type="ARBA" id="ARBA00004931"/>
    </source>
</evidence>
<evidence type="ECO:0000256" key="14">
    <source>
        <dbReference type="RuleBase" id="RU004106"/>
    </source>
</evidence>
<dbReference type="CDD" id="cd01557">
    <property type="entry name" value="BCAT_beta_family"/>
    <property type="match status" value="1"/>
</dbReference>
<evidence type="ECO:0000256" key="13">
    <source>
        <dbReference type="PIRSR" id="PIRSR006468-1"/>
    </source>
</evidence>
<dbReference type="GO" id="GO:0052655">
    <property type="term" value="F:L-valine-2-oxoglutarate transaminase activity"/>
    <property type="evidence" value="ECO:0007669"/>
    <property type="project" value="RHEA"/>
</dbReference>
<comment type="pathway">
    <text evidence="4">Amino-acid biosynthesis; L-valine biosynthesis; L-valine from pyruvate: step 4/4.</text>
</comment>
<evidence type="ECO:0000256" key="9">
    <source>
        <dbReference type="ARBA" id="ARBA00022898"/>
    </source>
</evidence>
<evidence type="ECO:0000256" key="11">
    <source>
        <dbReference type="ARBA" id="ARBA00048798"/>
    </source>
</evidence>
<keyword evidence="9 15" id="KW-0663">Pyridoxal phosphate</keyword>
<dbReference type="NCBIfam" id="TIGR01123">
    <property type="entry name" value="ilvE_II"/>
    <property type="match status" value="1"/>
</dbReference>
<dbReference type="PANTHER" id="PTHR42825">
    <property type="entry name" value="AMINO ACID AMINOTRANSFERASE"/>
    <property type="match status" value="1"/>
</dbReference>
<dbReference type="FunFam" id="3.20.10.10:FF:000002">
    <property type="entry name" value="D-alanine aminotransferase"/>
    <property type="match status" value="1"/>
</dbReference>
<evidence type="ECO:0000256" key="12">
    <source>
        <dbReference type="ARBA" id="ARBA00049229"/>
    </source>
</evidence>